<dbReference type="SUPFAM" id="SSF53659">
    <property type="entry name" value="Isocitrate/Isopropylmalate dehydrogenase-like"/>
    <property type="match status" value="1"/>
</dbReference>
<name>A0A2T2WV40_9FIRM</name>
<dbReference type="GO" id="GO:0000287">
    <property type="term" value="F:magnesium ion binding"/>
    <property type="evidence" value="ECO:0007669"/>
    <property type="project" value="InterPro"/>
</dbReference>
<dbReference type="EMBL" id="PXYT01000042">
    <property type="protein sequence ID" value="PSR26117.1"/>
    <property type="molecule type" value="Genomic_DNA"/>
</dbReference>
<feature type="domain" description="Isopropylmalate dehydrogenase-like" evidence="10">
    <location>
        <begin position="5"/>
        <end position="347"/>
    </location>
</feature>
<evidence type="ECO:0000256" key="8">
    <source>
        <dbReference type="ARBA" id="ARBA00023211"/>
    </source>
</evidence>
<keyword evidence="7" id="KW-0520">NAD</keyword>
<dbReference type="AlphaFoldDB" id="A0A2T2WV40"/>
<dbReference type="InterPro" id="IPR024084">
    <property type="entry name" value="IsoPropMal-DH-like_dom"/>
</dbReference>
<comment type="catalytic activity">
    <reaction evidence="9">
        <text>(R)-malate + NAD(+) = pyruvate + CO2 + NADH</text>
        <dbReference type="Rhea" id="RHEA:18365"/>
        <dbReference type="ChEBI" id="CHEBI:15361"/>
        <dbReference type="ChEBI" id="CHEBI:15588"/>
        <dbReference type="ChEBI" id="CHEBI:16526"/>
        <dbReference type="ChEBI" id="CHEBI:57540"/>
        <dbReference type="ChEBI" id="CHEBI:57945"/>
        <dbReference type="EC" id="1.1.1.83"/>
    </reaction>
</comment>
<evidence type="ECO:0000256" key="2">
    <source>
        <dbReference type="ARBA" id="ARBA00001946"/>
    </source>
</evidence>
<evidence type="ECO:0000259" key="10">
    <source>
        <dbReference type="SMART" id="SM01329"/>
    </source>
</evidence>
<evidence type="ECO:0000256" key="9">
    <source>
        <dbReference type="ARBA" id="ARBA00049301"/>
    </source>
</evidence>
<gene>
    <name evidence="11" type="ORF">C7B43_15000</name>
</gene>
<keyword evidence="6" id="KW-0560">Oxidoreductase</keyword>
<dbReference type="Gene3D" id="3.40.718.10">
    <property type="entry name" value="Isopropylmalate Dehydrogenase"/>
    <property type="match status" value="1"/>
</dbReference>
<dbReference type="PANTHER" id="PTHR43275:SF1">
    <property type="entry name" value="D-MALATE DEHYDROGENASE [DECARBOXYLATING]"/>
    <property type="match status" value="1"/>
</dbReference>
<evidence type="ECO:0000313" key="12">
    <source>
        <dbReference type="Proteomes" id="UP000242699"/>
    </source>
</evidence>
<dbReference type="GO" id="GO:0051287">
    <property type="term" value="F:NAD binding"/>
    <property type="evidence" value="ECO:0007669"/>
    <property type="project" value="InterPro"/>
</dbReference>
<dbReference type="InterPro" id="IPR019818">
    <property type="entry name" value="IsoCit/isopropylmalate_DH_CS"/>
</dbReference>
<evidence type="ECO:0000256" key="7">
    <source>
        <dbReference type="ARBA" id="ARBA00023027"/>
    </source>
</evidence>
<organism evidence="11 12">
    <name type="scientific">Sulfobacillus benefaciens</name>
    <dbReference type="NCBI Taxonomy" id="453960"/>
    <lineage>
        <taxon>Bacteria</taxon>
        <taxon>Bacillati</taxon>
        <taxon>Bacillota</taxon>
        <taxon>Clostridia</taxon>
        <taxon>Eubacteriales</taxon>
        <taxon>Clostridiales Family XVII. Incertae Sedis</taxon>
        <taxon>Sulfobacillus</taxon>
    </lineage>
</organism>
<keyword evidence="5" id="KW-0479">Metal-binding</keyword>
<dbReference type="InterPro" id="IPR050501">
    <property type="entry name" value="ICDH/IPMDH"/>
</dbReference>
<sequence length="364" mass="40227">MNTFNIAVIPGDGIGPEVVTEAIRVLDTLSDLSHEFRFQYETFEWSCTYYLKHGKMMPQDGLELLKPFDAIFLGAIGFPTVPDHVSLWGLLLPIRREFDQYVNLRPTQLLPGVVGPLKRFQSGDIDFVIVRENTEGEYSNMGGRLRQGHLEEVVVQNSVFTRYGTERIMRYAFDLARTRRHKLVAATKSNGINFSMPFWDEVFHLVGRDYPDVIQELVHIDALAARCITDPDSLDVVVGTNLFGDILSDIGGAIQGGIGMAPAANLNPTKRYPSMFEPVHGSAPQLTGKKVANPIGQILTAKMMVDFLGLPQAGSIISQAVSRTLSSGIKTADLGGMATTSEVTDHIIQFIRQLWPQEMGVSSD</sequence>
<keyword evidence="8" id="KW-0464">Manganese</keyword>
<dbReference type="GO" id="GO:0046553">
    <property type="term" value="F:D-malate dehydrogenase (decarboxylating) (NAD+) activity"/>
    <property type="evidence" value="ECO:0007669"/>
    <property type="project" value="UniProtKB-EC"/>
</dbReference>
<evidence type="ECO:0000256" key="1">
    <source>
        <dbReference type="ARBA" id="ARBA00001936"/>
    </source>
</evidence>
<dbReference type="EC" id="1.1.1.83" evidence="4"/>
<dbReference type="PANTHER" id="PTHR43275">
    <property type="entry name" value="D-MALATE DEHYDROGENASE [DECARBOXYLATING]"/>
    <property type="match status" value="1"/>
</dbReference>
<dbReference type="Pfam" id="PF00180">
    <property type="entry name" value="Iso_dh"/>
    <property type="match status" value="1"/>
</dbReference>
<evidence type="ECO:0000313" key="11">
    <source>
        <dbReference type="EMBL" id="PSR26117.1"/>
    </source>
</evidence>
<dbReference type="PROSITE" id="PS00470">
    <property type="entry name" value="IDH_IMDH"/>
    <property type="match status" value="1"/>
</dbReference>
<evidence type="ECO:0000256" key="4">
    <source>
        <dbReference type="ARBA" id="ARBA00013126"/>
    </source>
</evidence>
<evidence type="ECO:0000256" key="6">
    <source>
        <dbReference type="ARBA" id="ARBA00023002"/>
    </source>
</evidence>
<evidence type="ECO:0000256" key="5">
    <source>
        <dbReference type="ARBA" id="ARBA00022723"/>
    </source>
</evidence>
<reference evidence="11 12" key="1">
    <citation type="journal article" date="2014" name="BMC Genomics">
        <title>Comparison of environmental and isolate Sulfobacillus genomes reveals diverse carbon, sulfur, nitrogen, and hydrogen metabolisms.</title>
        <authorList>
            <person name="Justice N.B."/>
            <person name="Norman A."/>
            <person name="Brown C.T."/>
            <person name="Singh A."/>
            <person name="Thomas B.C."/>
            <person name="Banfield J.F."/>
        </authorList>
    </citation>
    <scope>NUCLEOTIDE SEQUENCE [LARGE SCALE GENOMIC DNA]</scope>
    <source>
        <strain evidence="11">AMDSBA1</strain>
    </source>
</reference>
<dbReference type="Proteomes" id="UP000242699">
    <property type="component" value="Unassembled WGS sequence"/>
</dbReference>
<dbReference type="InterPro" id="IPR011829">
    <property type="entry name" value="TTC_DH"/>
</dbReference>
<comment type="caution">
    <text evidence="11">The sequence shown here is derived from an EMBL/GenBank/DDBJ whole genome shotgun (WGS) entry which is preliminary data.</text>
</comment>
<proteinExistence type="inferred from homology"/>
<protein>
    <recommendedName>
        <fullName evidence="4">D-malate dehydrogenase (decarboxylating)</fullName>
        <ecNumber evidence="4">1.1.1.83</ecNumber>
    </recommendedName>
</protein>
<dbReference type="NCBIfam" id="TIGR02089">
    <property type="entry name" value="TTC"/>
    <property type="match status" value="1"/>
</dbReference>
<dbReference type="NCBIfam" id="NF006048">
    <property type="entry name" value="PRK08194.1"/>
    <property type="match status" value="1"/>
</dbReference>
<evidence type="ECO:0000256" key="3">
    <source>
        <dbReference type="ARBA" id="ARBA00007769"/>
    </source>
</evidence>
<comment type="cofactor">
    <cofactor evidence="2">
        <name>Mg(2+)</name>
        <dbReference type="ChEBI" id="CHEBI:18420"/>
    </cofactor>
</comment>
<comment type="cofactor">
    <cofactor evidence="1">
        <name>Mn(2+)</name>
        <dbReference type="ChEBI" id="CHEBI:29035"/>
    </cofactor>
</comment>
<accession>A0A2T2WV40</accession>
<comment type="similarity">
    <text evidence="3">Belongs to the isocitrate and isopropylmalate dehydrogenases family.</text>
</comment>
<dbReference type="SMART" id="SM01329">
    <property type="entry name" value="Iso_dh"/>
    <property type="match status" value="1"/>
</dbReference>